<evidence type="ECO:0000313" key="1">
    <source>
        <dbReference type="EMBL" id="PON40929.1"/>
    </source>
</evidence>
<accession>A0A2P5AWL6</accession>
<keyword evidence="2" id="KW-1185">Reference proteome</keyword>
<name>A0A2P5AWL6_TREOI</name>
<dbReference type="EMBL" id="JXTC01000676">
    <property type="protein sequence ID" value="PON40929.1"/>
    <property type="molecule type" value="Genomic_DNA"/>
</dbReference>
<dbReference type="InParanoid" id="A0A2P5AWL6"/>
<comment type="caution">
    <text evidence="1">The sequence shown here is derived from an EMBL/GenBank/DDBJ whole genome shotgun (WGS) entry which is preliminary data.</text>
</comment>
<dbReference type="Proteomes" id="UP000237000">
    <property type="component" value="Unassembled WGS sequence"/>
</dbReference>
<dbReference type="AlphaFoldDB" id="A0A2P5AWL6"/>
<gene>
    <name evidence="1" type="ORF">TorRG33x02_339310</name>
</gene>
<organism evidence="1 2">
    <name type="scientific">Trema orientale</name>
    <name type="common">Charcoal tree</name>
    <name type="synonym">Celtis orientalis</name>
    <dbReference type="NCBI Taxonomy" id="63057"/>
    <lineage>
        <taxon>Eukaryota</taxon>
        <taxon>Viridiplantae</taxon>
        <taxon>Streptophyta</taxon>
        <taxon>Embryophyta</taxon>
        <taxon>Tracheophyta</taxon>
        <taxon>Spermatophyta</taxon>
        <taxon>Magnoliopsida</taxon>
        <taxon>eudicotyledons</taxon>
        <taxon>Gunneridae</taxon>
        <taxon>Pentapetalae</taxon>
        <taxon>rosids</taxon>
        <taxon>fabids</taxon>
        <taxon>Rosales</taxon>
        <taxon>Cannabaceae</taxon>
        <taxon>Trema</taxon>
    </lineage>
</organism>
<feature type="non-terminal residue" evidence="1">
    <location>
        <position position="1"/>
    </location>
</feature>
<evidence type="ECO:0000313" key="2">
    <source>
        <dbReference type="Proteomes" id="UP000237000"/>
    </source>
</evidence>
<dbReference type="OrthoDB" id="10418878at2759"/>
<reference evidence="2" key="1">
    <citation type="submission" date="2016-06" db="EMBL/GenBank/DDBJ databases">
        <title>Parallel loss of symbiosis genes in relatives of nitrogen-fixing non-legume Parasponia.</title>
        <authorList>
            <person name="Van Velzen R."/>
            <person name="Holmer R."/>
            <person name="Bu F."/>
            <person name="Rutten L."/>
            <person name="Van Zeijl A."/>
            <person name="Liu W."/>
            <person name="Santuari L."/>
            <person name="Cao Q."/>
            <person name="Sharma T."/>
            <person name="Shen D."/>
            <person name="Roswanjaya Y."/>
            <person name="Wardhani T."/>
            <person name="Kalhor M.S."/>
            <person name="Jansen J."/>
            <person name="Van den Hoogen J."/>
            <person name="Gungor B."/>
            <person name="Hartog M."/>
            <person name="Hontelez J."/>
            <person name="Verver J."/>
            <person name="Yang W.-C."/>
            <person name="Schijlen E."/>
            <person name="Repin R."/>
            <person name="Schilthuizen M."/>
            <person name="Schranz E."/>
            <person name="Heidstra R."/>
            <person name="Miyata K."/>
            <person name="Fedorova E."/>
            <person name="Kohlen W."/>
            <person name="Bisseling T."/>
            <person name="Smit S."/>
            <person name="Geurts R."/>
        </authorList>
    </citation>
    <scope>NUCLEOTIDE SEQUENCE [LARGE SCALE GENOMIC DNA]</scope>
    <source>
        <strain evidence="2">cv. RG33-2</strain>
    </source>
</reference>
<proteinExistence type="predicted"/>
<protein>
    <submittedName>
        <fullName evidence="1">Uncharacterized protein</fullName>
    </submittedName>
</protein>
<sequence length="47" mass="4977">TPNLALILDEASSLVGTCIAARLVRIPSSVAGEQRGPVRLGRGLMMW</sequence>